<keyword evidence="2" id="KW-1185">Reference proteome</keyword>
<gene>
    <name evidence="1" type="ORF">XYLVIOL_LOCUS5732</name>
</gene>
<evidence type="ECO:0008006" key="3">
    <source>
        <dbReference type="Google" id="ProtNLM"/>
    </source>
</evidence>
<protein>
    <recommendedName>
        <fullName evidence="3">28S ribosomal protein S28, mitochondrial</fullName>
    </recommendedName>
</protein>
<dbReference type="EMBL" id="CAXAJV020001293">
    <property type="protein sequence ID" value="CAL7942809.1"/>
    <property type="molecule type" value="Genomic_DNA"/>
</dbReference>
<accession>A0ABP1NSE1</accession>
<dbReference type="PANTHER" id="PTHR13447:SF2">
    <property type="entry name" value="SMALL RIBOSOMAL SUBUNIT PROTEIN BS1M"/>
    <property type="match status" value="1"/>
</dbReference>
<sequence>MNKIQRYRKPIEQLWFTCTSHTNLPFVRNFSAKDNGTEKGNVQDVDNRTPGMSYSSEQILELSRLIDENKNVSEISNNNTFPSLLRYSKFIDLGDPEDKVVEGKIFHVVDDDLYIDFGWKFYCVCPRPQKNSDKYIRGSTVKLKIKDLELSTRFLGASSDLTILEADCVLLGLIDPTLDGE</sequence>
<proteinExistence type="predicted"/>
<evidence type="ECO:0000313" key="2">
    <source>
        <dbReference type="Proteomes" id="UP001642520"/>
    </source>
</evidence>
<dbReference type="Proteomes" id="UP001642520">
    <property type="component" value="Unassembled WGS sequence"/>
</dbReference>
<evidence type="ECO:0000313" key="1">
    <source>
        <dbReference type="EMBL" id="CAL7942809.1"/>
    </source>
</evidence>
<dbReference type="PANTHER" id="PTHR13447">
    <property type="entry name" value="MITOCHONDRIAL 28S RIBOSOMAL PROTEIN S28"/>
    <property type="match status" value="1"/>
</dbReference>
<organism evidence="1 2">
    <name type="scientific">Xylocopa violacea</name>
    <name type="common">Violet carpenter bee</name>
    <name type="synonym">Apis violacea</name>
    <dbReference type="NCBI Taxonomy" id="135666"/>
    <lineage>
        <taxon>Eukaryota</taxon>
        <taxon>Metazoa</taxon>
        <taxon>Ecdysozoa</taxon>
        <taxon>Arthropoda</taxon>
        <taxon>Hexapoda</taxon>
        <taxon>Insecta</taxon>
        <taxon>Pterygota</taxon>
        <taxon>Neoptera</taxon>
        <taxon>Endopterygota</taxon>
        <taxon>Hymenoptera</taxon>
        <taxon>Apocrita</taxon>
        <taxon>Aculeata</taxon>
        <taxon>Apoidea</taxon>
        <taxon>Anthophila</taxon>
        <taxon>Apidae</taxon>
        <taxon>Xylocopa</taxon>
        <taxon>Xylocopa</taxon>
    </lineage>
</organism>
<reference evidence="1 2" key="1">
    <citation type="submission" date="2024-08" db="EMBL/GenBank/DDBJ databases">
        <authorList>
            <person name="Will J Nash"/>
            <person name="Angela Man"/>
            <person name="Seanna McTaggart"/>
            <person name="Kendall Baker"/>
            <person name="Tom Barker"/>
            <person name="Leah Catchpole"/>
            <person name="Alex Durrant"/>
            <person name="Karim Gharbi"/>
            <person name="Naomi Irish"/>
            <person name="Gemy Kaithakottil"/>
            <person name="Debby Ku"/>
            <person name="Aaliyah Providence"/>
            <person name="Felix Shaw"/>
            <person name="David Swarbreck"/>
            <person name="Chris Watkins"/>
            <person name="Ann M. McCartney"/>
            <person name="Giulio Formenti"/>
            <person name="Alice Mouton"/>
            <person name="Noel Vella"/>
            <person name="Bjorn M von Reumont"/>
            <person name="Adriana Vella"/>
            <person name="Wilfried Haerty"/>
        </authorList>
    </citation>
    <scope>NUCLEOTIDE SEQUENCE [LARGE SCALE GENOMIC DNA]</scope>
</reference>
<dbReference type="InterPro" id="IPR019375">
    <property type="entry name" value="Ribosomal_bS1m"/>
</dbReference>
<comment type="caution">
    <text evidence="1">The sequence shown here is derived from an EMBL/GenBank/DDBJ whole genome shotgun (WGS) entry which is preliminary data.</text>
</comment>
<dbReference type="Pfam" id="PF10246">
    <property type="entry name" value="MRP-S35"/>
    <property type="match status" value="1"/>
</dbReference>
<name>A0ABP1NSE1_XYLVO</name>